<dbReference type="HOGENOM" id="CLU_039808_2_2_1"/>
<dbReference type="EnsemblPlants" id="OBART02G30020.1">
    <property type="protein sequence ID" value="OBART02G30020.1"/>
    <property type="gene ID" value="OBART02G30020"/>
</dbReference>
<reference evidence="2" key="1">
    <citation type="journal article" date="2009" name="Rice">
        <title>De Novo Next Generation Sequencing of Plant Genomes.</title>
        <authorList>
            <person name="Rounsley S."/>
            <person name="Marri P.R."/>
            <person name="Yu Y."/>
            <person name="He R."/>
            <person name="Sisneros N."/>
            <person name="Goicoechea J.L."/>
            <person name="Lee S.J."/>
            <person name="Angelova A."/>
            <person name="Kudrna D."/>
            <person name="Luo M."/>
            <person name="Affourtit J."/>
            <person name="Desany B."/>
            <person name="Knight J."/>
            <person name="Niazi F."/>
            <person name="Egholm M."/>
            <person name="Wing R.A."/>
        </authorList>
    </citation>
    <scope>NUCLEOTIDE SEQUENCE [LARGE SCALE GENOMIC DNA]</scope>
    <source>
        <strain evidence="2">cv. IRGC 105608</strain>
    </source>
</reference>
<protein>
    <submittedName>
        <fullName evidence="2">Uncharacterized protein</fullName>
    </submittedName>
</protein>
<feature type="compositionally biased region" description="Gly residues" evidence="1">
    <location>
        <begin position="96"/>
        <end position="107"/>
    </location>
</feature>
<evidence type="ECO:0000256" key="1">
    <source>
        <dbReference type="SAM" id="MobiDB-lite"/>
    </source>
</evidence>
<dbReference type="Gramene" id="OBART02G30020.1">
    <property type="protein sequence ID" value="OBART02G30020.1"/>
    <property type="gene ID" value="OBART02G30020"/>
</dbReference>
<dbReference type="eggNOG" id="ENOG502QV94">
    <property type="taxonomic scope" value="Eukaryota"/>
</dbReference>
<feature type="compositionally biased region" description="Basic and acidic residues" evidence="1">
    <location>
        <begin position="40"/>
        <end position="53"/>
    </location>
</feature>
<feature type="compositionally biased region" description="Gly residues" evidence="1">
    <location>
        <begin position="126"/>
        <end position="142"/>
    </location>
</feature>
<feature type="compositionally biased region" description="Gly residues" evidence="1">
    <location>
        <begin position="1"/>
        <end position="13"/>
    </location>
</feature>
<keyword evidence="3" id="KW-1185">Reference proteome</keyword>
<dbReference type="AlphaFoldDB" id="A0A0D3F9M8"/>
<evidence type="ECO:0000313" key="2">
    <source>
        <dbReference type="EnsemblPlants" id="OBART02G30020.1"/>
    </source>
</evidence>
<dbReference type="PaxDb" id="65489-OBART02G30020.1"/>
<evidence type="ECO:0000313" key="3">
    <source>
        <dbReference type="Proteomes" id="UP000026960"/>
    </source>
</evidence>
<proteinExistence type="predicted"/>
<name>A0A0D3F9M8_9ORYZ</name>
<dbReference type="Proteomes" id="UP000026960">
    <property type="component" value="Chromosome 2"/>
</dbReference>
<organism evidence="2">
    <name type="scientific">Oryza barthii</name>
    <dbReference type="NCBI Taxonomy" id="65489"/>
    <lineage>
        <taxon>Eukaryota</taxon>
        <taxon>Viridiplantae</taxon>
        <taxon>Streptophyta</taxon>
        <taxon>Embryophyta</taxon>
        <taxon>Tracheophyta</taxon>
        <taxon>Spermatophyta</taxon>
        <taxon>Magnoliopsida</taxon>
        <taxon>Liliopsida</taxon>
        <taxon>Poales</taxon>
        <taxon>Poaceae</taxon>
        <taxon>BOP clade</taxon>
        <taxon>Oryzoideae</taxon>
        <taxon>Oryzeae</taxon>
        <taxon>Oryzinae</taxon>
        <taxon>Oryza</taxon>
    </lineage>
</organism>
<feature type="region of interest" description="Disordered" evidence="1">
    <location>
        <begin position="1"/>
        <end position="142"/>
    </location>
</feature>
<sequence length="142" mass="13949">MAGMDPGGGGAGAGSSRYFHHLLRPQQPSPLSPLSPTSHVKMEHSKMSPDKSPRLPLEGEEEEVAAPAAGGEAQDQVAQSAGPPGQQPAASQSSGVTGGDGTGGAGGMSLYNLAGNVGGYQLPGDNFGGWSGAGAGGVRPPF</sequence>
<reference evidence="2" key="2">
    <citation type="submission" date="2015-03" db="UniProtKB">
        <authorList>
            <consortium name="EnsemblPlants"/>
        </authorList>
    </citation>
    <scope>IDENTIFICATION</scope>
</reference>
<accession>A0A0D3F9M8</accession>